<name>V6LD06_9EUKA</name>
<sequence>MCNIKYQQDSIRKLLFINKILILLKYQKTTHVQQEITLYKKEGVIHHIILEKIQHRFVIHFLSPGGNYKVKYIVIVTEKADLKHVQEQERNSTIVTHRKQIKQEYGLIQVLDKVQYQYYQDTADSLKINNTIIITGLQIHRRGSINYYIINGKMRAQPQLKQLIEEFHILQDNTSSKYYRVKVCLLSTSVSKHSNPFNVRAATIIMTSLFQNWR</sequence>
<protein>
    <submittedName>
        <fullName evidence="1">Uncharacterized protein</fullName>
    </submittedName>
</protein>
<proteinExistence type="predicted"/>
<dbReference type="EMBL" id="KI546163">
    <property type="protein sequence ID" value="EST42370.1"/>
    <property type="molecule type" value="Genomic_DNA"/>
</dbReference>
<accession>V6LD06</accession>
<dbReference type="AlphaFoldDB" id="V6LD06"/>
<gene>
    <name evidence="1" type="ORF">SS50377_18104</name>
</gene>
<organism evidence="1">
    <name type="scientific">Spironucleus salmonicida</name>
    <dbReference type="NCBI Taxonomy" id="348837"/>
    <lineage>
        <taxon>Eukaryota</taxon>
        <taxon>Metamonada</taxon>
        <taxon>Diplomonadida</taxon>
        <taxon>Hexamitidae</taxon>
        <taxon>Hexamitinae</taxon>
        <taxon>Spironucleus</taxon>
    </lineage>
</organism>
<evidence type="ECO:0000313" key="1">
    <source>
        <dbReference type="EMBL" id="EST42370.1"/>
    </source>
</evidence>
<reference evidence="1" key="1">
    <citation type="journal article" date="2014" name="PLoS Genet.">
        <title>The Genome of Spironucleus salmonicida Highlights a Fish Pathogen Adapted to Fluctuating Environments.</title>
        <authorList>
            <person name="Xu F."/>
            <person name="Jerlstrom-Hultqvist J."/>
            <person name="Einarsson E."/>
            <person name="Astvaldsson A."/>
            <person name="Svard S.G."/>
            <person name="Andersson J.O."/>
        </authorList>
    </citation>
    <scope>NUCLEOTIDE SEQUENCE</scope>
</reference>